<evidence type="ECO:0000256" key="9">
    <source>
        <dbReference type="SAM" id="MobiDB-lite"/>
    </source>
</evidence>
<reference evidence="11" key="1">
    <citation type="submission" date="2025-08" db="UniProtKB">
        <authorList>
            <consortium name="Ensembl"/>
        </authorList>
    </citation>
    <scope>IDENTIFICATION</scope>
</reference>
<name>A0A8D2LMI7_VARKO</name>
<evidence type="ECO:0000259" key="10">
    <source>
        <dbReference type="PROSITE" id="PS51847"/>
    </source>
</evidence>
<sequence>MKEPHPKELAVNLREKVLLDYHTYMSQIVPPGNSASPSESPCASTAGSPTPRKEAMNSREIHMAWVNAVLGRMFWDFLREKYWADHVSNKIQKKLGRIKLPYFMNELTLTELDMGSSIPRVLSASSPTLDSRGKLSSCPAAGVAFGATVPPCEGSAVPMEWNLLFPAHCNSAAKLRSALPVCSLSGSLFDRFSVPGPEGQLPLLC</sequence>
<evidence type="ECO:0000256" key="4">
    <source>
        <dbReference type="ARBA" id="ARBA00022824"/>
    </source>
</evidence>
<dbReference type="Ensembl" id="ENSVKKT00000025323.1">
    <property type="protein sequence ID" value="ENSVKKP00000024722.1"/>
    <property type="gene ID" value="ENSVKKG00000016276.1"/>
</dbReference>
<feature type="compositionally biased region" description="Polar residues" evidence="9">
    <location>
        <begin position="33"/>
        <end position="48"/>
    </location>
</feature>
<keyword evidence="4" id="KW-0256">Endoplasmic reticulum</keyword>
<organism evidence="11 12">
    <name type="scientific">Varanus komodoensis</name>
    <name type="common">Komodo dragon</name>
    <dbReference type="NCBI Taxonomy" id="61221"/>
    <lineage>
        <taxon>Eukaryota</taxon>
        <taxon>Metazoa</taxon>
        <taxon>Chordata</taxon>
        <taxon>Craniata</taxon>
        <taxon>Vertebrata</taxon>
        <taxon>Euteleostomi</taxon>
        <taxon>Lepidosauria</taxon>
        <taxon>Squamata</taxon>
        <taxon>Bifurcata</taxon>
        <taxon>Unidentata</taxon>
        <taxon>Episquamata</taxon>
        <taxon>Toxicofera</taxon>
        <taxon>Anguimorpha</taxon>
        <taxon>Paleoanguimorpha</taxon>
        <taxon>Varanoidea</taxon>
        <taxon>Varanidae</taxon>
        <taxon>Varanus</taxon>
    </lineage>
</organism>
<dbReference type="PANTHER" id="PTHR13466">
    <property type="entry name" value="TEX2 PROTEIN-RELATED"/>
    <property type="match status" value="1"/>
</dbReference>
<feature type="domain" description="SMP-LTD" evidence="10">
    <location>
        <begin position="57"/>
        <end position="205"/>
    </location>
</feature>
<dbReference type="GO" id="GO:0006869">
    <property type="term" value="P:lipid transport"/>
    <property type="evidence" value="ECO:0007669"/>
    <property type="project" value="UniProtKB-KW"/>
</dbReference>
<keyword evidence="3" id="KW-0812">Transmembrane</keyword>
<proteinExistence type="predicted"/>
<dbReference type="CDD" id="cd21675">
    <property type="entry name" value="SMP_TEX2"/>
    <property type="match status" value="1"/>
</dbReference>
<keyword evidence="2" id="KW-0813">Transport</keyword>
<evidence type="ECO:0000256" key="7">
    <source>
        <dbReference type="ARBA" id="ARBA00023121"/>
    </source>
</evidence>
<evidence type="ECO:0000256" key="3">
    <source>
        <dbReference type="ARBA" id="ARBA00022692"/>
    </source>
</evidence>
<keyword evidence="6" id="KW-0445">Lipid transport</keyword>
<evidence type="ECO:0000313" key="11">
    <source>
        <dbReference type="Ensembl" id="ENSVKKP00000024722.1"/>
    </source>
</evidence>
<evidence type="ECO:0000256" key="1">
    <source>
        <dbReference type="ARBA" id="ARBA00004586"/>
    </source>
</evidence>
<keyword evidence="8" id="KW-0472">Membrane</keyword>
<evidence type="ECO:0000256" key="8">
    <source>
        <dbReference type="ARBA" id="ARBA00023136"/>
    </source>
</evidence>
<comment type="subcellular location">
    <subcellularLocation>
        <location evidence="1">Endoplasmic reticulum membrane</location>
    </subcellularLocation>
</comment>
<reference evidence="11" key="2">
    <citation type="submission" date="2025-09" db="UniProtKB">
        <authorList>
            <consortium name="Ensembl"/>
        </authorList>
    </citation>
    <scope>IDENTIFICATION</scope>
</reference>
<feature type="region of interest" description="Disordered" evidence="9">
    <location>
        <begin position="30"/>
        <end position="55"/>
    </location>
</feature>
<evidence type="ECO:0000256" key="2">
    <source>
        <dbReference type="ARBA" id="ARBA00022448"/>
    </source>
</evidence>
<protein>
    <recommendedName>
        <fullName evidence="10">SMP-LTD domain-containing protein</fullName>
    </recommendedName>
</protein>
<dbReference type="AlphaFoldDB" id="A0A8D2LMI7"/>
<dbReference type="GO" id="GO:0005789">
    <property type="term" value="C:endoplasmic reticulum membrane"/>
    <property type="evidence" value="ECO:0007669"/>
    <property type="project" value="UniProtKB-SubCell"/>
</dbReference>
<evidence type="ECO:0000256" key="6">
    <source>
        <dbReference type="ARBA" id="ARBA00023055"/>
    </source>
</evidence>
<dbReference type="Proteomes" id="UP000694545">
    <property type="component" value="Unplaced"/>
</dbReference>
<dbReference type="InterPro" id="IPR031468">
    <property type="entry name" value="SMP_LBD"/>
</dbReference>
<accession>A0A8D2LMI7</accession>
<keyword evidence="7" id="KW-0446">Lipid-binding</keyword>
<keyword evidence="5" id="KW-1133">Transmembrane helix</keyword>
<keyword evidence="12" id="KW-1185">Reference proteome</keyword>
<dbReference type="GO" id="GO:0008289">
    <property type="term" value="F:lipid binding"/>
    <property type="evidence" value="ECO:0007669"/>
    <property type="project" value="UniProtKB-KW"/>
</dbReference>
<dbReference type="PROSITE" id="PS51847">
    <property type="entry name" value="SMP"/>
    <property type="match status" value="1"/>
</dbReference>
<dbReference type="PANTHER" id="PTHR13466:SF4">
    <property type="entry name" value="SMP-LTD DOMAIN-CONTAINING PROTEIN"/>
    <property type="match status" value="1"/>
</dbReference>
<evidence type="ECO:0000313" key="12">
    <source>
        <dbReference type="Proteomes" id="UP000694545"/>
    </source>
</evidence>
<evidence type="ECO:0000256" key="5">
    <source>
        <dbReference type="ARBA" id="ARBA00022989"/>
    </source>
</evidence>